<accession>A0A9X1S6C4</accession>
<proteinExistence type="predicted"/>
<dbReference type="AlphaFoldDB" id="A0A9X1S6C4"/>
<evidence type="ECO:0000313" key="2">
    <source>
        <dbReference type="EMBL" id="MCC3268214.1"/>
    </source>
</evidence>
<reference evidence="2" key="1">
    <citation type="submission" date="2021-10" db="EMBL/GenBank/DDBJ databases">
        <title>Novel species in genus Arthrobacter.</title>
        <authorList>
            <person name="Liu Y."/>
        </authorList>
    </citation>
    <scope>NUCLEOTIDE SEQUENCE</scope>
    <source>
        <strain evidence="2">Zg-Y809</strain>
    </source>
</reference>
<gene>
    <name evidence="2" type="ORF">LJ751_02405</name>
</gene>
<dbReference type="EMBL" id="JAJFZP010000004">
    <property type="protein sequence ID" value="MCC3268214.1"/>
    <property type="molecule type" value="Genomic_DNA"/>
</dbReference>
<sequence>MNTSPASDAGFDAAEEGRRPARTSTIVWGLLLTAAGVLILVWLLTDITLDPLAVLLGLTLGTGAALLVGGGVSALGARKHFTRGGNAHPTTTEQAS</sequence>
<evidence type="ECO:0000256" key="1">
    <source>
        <dbReference type="SAM" id="Phobius"/>
    </source>
</evidence>
<comment type="caution">
    <text evidence="2">The sequence shown here is derived from an EMBL/GenBank/DDBJ whole genome shotgun (WGS) entry which is preliminary data.</text>
</comment>
<feature type="transmembrane region" description="Helical" evidence="1">
    <location>
        <begin position="26"/>
        <end position="45"/>
    </location>
</feature>
<name>A0A9X1S6C4_9MICC</name>
<feature type="transmembrane region" description="Helical" evidence="1">
    <location>
        <begin position="51"/>
        <end position="75"/>
    </location>
</feature>
<dbReference type="Proteomes" id="UP001139264">
    <property type="component" value="Unassembled WGS sequence"/>
</dbReference>
<protein>
    <submittedName>
        <fullName evidence="2">Uncharacterized protein</fullName>
    </submittedName>
</protein>
<organism evidence="2 3">
    <name type="scientific">Arthrobacter gengyunqii</name>
    <dbReference type="NCBI Taxonomy" id="2886940"/>
    <lineage>
        <taxon>Bacteria</taxon>
        <taxon>Bacillati</taxon>
        <taxon>Actinomycetota</taxon>
        <taxon>Actinomycetes</taxon>
        <taxon>Micrococcales</taxon>
        <taxon>Micrococcaceae</taxon>
        <taxon>Arthrobacter</taxon>
    </lineage>
</organism>
<keyword evidence="1" id="KW-1133">Transmembrane helix</keyword>
<keyword evidence="1" id="KW-0472">Membrane</keyword>
<evidence type="ECO:0000313" key="3">
    <source>
        <dbReference type="Proteomes" id="UP001139264"/>
    </source>
</evidence>
<keyword evidence="1" id="KW-0812">Transmembrane</keyword>
<dbReference type="RefSeq" id="WP_227906672.1">
    <property type="nucleotide sequence ID" value="NZ_CP095461.1"/>
</dbReference>